<dbReference type="PROSITE" id="PS51257">
    <property type="entry name" value="PROKAR_LIPOPROTEIN"/>
    <property type="match status" value="1"/>
</dbReference>
<dbReference type="Proteomes" id="UP000477680">
    <property type="component" value="Chromosome"/>
</dbReference>
<reference evidence="2 3" key="1">
    <citation type="submission" date="2020-02" db="EMBL/GenBank/DDBJ databases">
        <title>Genome sequencing for Kineobactrum sp. M2.</title>
        <authorList>
            <person name="Park S.-J."/>
        </authorList>
    </citation>
    <scope>NUCLEOTIDE SEQUENCE [LARGE SCALE GENOMIC DNA]</scope>
    <source>
        <strain evidence="2 3">M2</strain>
    </source>
</reference>
<dbReference type="EMBL" id="CP048711">
    <property type="protein sequence ID" value="QIB65785.1"/>
    <property type="molecule type" value="Genomic_DNA"/>
</dbReference>
<keyword evidence="1" id="KW-0732">Signal</keyword>
<gene>
    <name evidence="2" type="ORF">G3T16_10520</name>
</gene>
<evidence type="ECO:0000313" key="3">
    <source>
        <dbReference type="Proteomes" id="UP000477680"/>
    </source>
</evidence>
<evidence type="ECO:0000313" key="2">
    <source>
        <dbReference type="EMBL" id="QIB65785.1"/>
    </source>
</evidence>
<dbReference type="KEGG" id="kim:G3T16_10520"/>
<organism evidence="2 3">
    <name type="scientific">Kineobactrum salinum</name>
    <dbReference type="NCBI Taxonomy" id="2708301"/>
    <lineage>
        <taxon>Bacteria</taxon>
        <taxon>Pseudomonadati</taxon>
        <taxon>Pseudomonadota</taxon>
        <taxon>Gammaproteobacteria</taxon>
        <taxon>Cellvibrionales</taxon>
        <taxon>Halieaceae</taxon>
        <taxon>Kineobactrum</taxon>
    </lineage>
</organism>
<sequence length="61" mass="6547">MKLALMAVFAAAATVAGCGLLLSPDREPAAVETVVYTPADWPQELQAEVYQPRGRARSRVC</sequence>
<dbReference type="RefSeq" id="WP_163495208.1">
    <property type="nucleotide sequence ID" value="NZ_CP048711.1"/>
</dbReference>
<name>A0A6C0U5U0_9GAMM</name>
<keyword evidence="3" id="KW-1185">Reference proteome</keyword>
<evidence type="ECO:0000256" key="1">
    <source>
        <dbReference type="SAM" id="SignalP"/>
    </source>
</evidence>
<proteinExistence type="predicted"/>
<accession>A0A6C0U5U0</accession>
<feature type="chain" id="PRO_5025532667" evidence="1">
    <location>
        <begin position="19"/>
        <end position="61"/>
    </location>
</feature>
<feature type="signal peptide" evidence="1">
    <location>
        <begin position="1"/>
        <end position="18"/>
    </location>
</feature>
<protein>
    <submittedName>
        <fullName evidence="2">Uncharacterized protein</fullName>
    </submittedName>
</protein>
<dbReference type="AlphaFoldDB" id="A0A6C0U5U0"/>